<evidence type="ECO:0000313" key="15">
    <source>
        <dbReference type="Proteomes" id="UP000710432"/>
    </source>
</evidence>
<dbReference type="PROSITE" id="PS00678">
    <property type="entry name" value="WD_REPEATS_1"/>
    <property type="match status" value="1"/>
</dbReference>
<dbReference type="PANTHER" id="PTHR15052:SF2">
    <property type="entry name" value="GENERAL TRANSCRIPTION FACTOR 3C POLYPEPTIDE 2"/>
    <property type="match status" value="1"/>
</dbReference>
<evidence type="ECO:0000256" key="5">
    <source>
        <dbReference type="ARBA" id="ARBA00023163"/>
    </source>
</evidence>
<dbReference type="InterPro" id="IPR019775">
    <property type="entry name" value="WD40_repeat_CS"/>
</dbReference>
<comment type="subcellular location">
    <subcellularLocation>
        <location evidence="1">Nucleus</location>
    </subcellularLocation>
</comment>
<comment type="subunit">
    <text evidence="8">Part of the TFIIIC subcomplex TFIIIC2, consisting of six subunits, GTF3C1, GTF3C2, GTF3C3, GTF3C4, GTF3C5 and GTF3C6.</text>
</comment>
<feature type="compositionally biased region" description="Low complexity" evidence="13">
    <location>
        <begin position="161"/>
        <end position="174"/>
    </location>
</feature>
<evidence type="ECO:0000256" key="8">
    <source>
        <dbReference type="ARBA" id="ARBA00063334"/>
    </source>
</evidence>
<dbReference type="InterPro" id="IPR052416">
    <property type="entry name" value="GTF3C_component"/>
</dbReference>
<gene>
    <name evidence="14" type="ORF">LTLLF_180475</name>
</gene>
<feature type="region of interest" description="Disordered" evidence="13">
    <location>
        <begin position="157"/>
        <end position="194"/>
    </location>
</feature>
<dbReference type="PROSITE" id="PS50294">
    <property type="entry name" value="WD_REPEATS_REGION"/>
    <property type="match status" value="1"/>
</dbReference>
<feature type="compositionally biased region" description="Basic and acidic residues" evidence="13">
    <location>
        <begin position="63"/>
        <end position="80"/>
    </location>
</feature>
<dbReference type="AlphaFoldDB" id="A0A8J6G5Z6"/>
<feature type="compositionally biased region" description="Polar residues" evidence="13">
    <location>
        <begin position="40"/>
        <end position="50"/>
    </location>
</feature>
<protein>
    <recommendedName>
        <fullName evidence="9">General transcription factor 3C polypeptide 2</fullName>
    </recommendedName>
    <alternativeName>
        <fullName evidence="10">TF3C-beta</fullName>
    </alternativeName>
    <alternativeName>
        <fullName evidence="11">Transcription factor IIIC subunit beta</fullName>
    </alternativeName>
</protein>
<dbReference type="GO" id="GO:0000127">
    <property type="term" value="C:transcription factor TFIIIC complex"/>
    <property type="evidence" value="ECO:0007669"/>
    <property type="project" value="TreeGrafter"/>
</dbReference>
<dbReference type="InterPro" id="IPR015943">
    <property type="entry name" value="WD40/YVTN_repeat-like_dom_sf"/>
</dbReference>
<evidence type="ECO:0000256" key="2">
    <source>
        <dbReference type="ARBA" id="ARBA00022553"/>
    </source>
</evidence>
<organism evidence="14 15">
    <name type="scientific">Microtus ochrogaster</name>
    <name type="common">Prairie vole</name>
    <dbReference type="NCBI Taxonomy" id="79684"/>
    <lineage>
        <taxon>Eukaryota</taxon>
        <taxon>Metazoa</taxon>
        <taxon>Chordata</taxon>
        <taxon>Craniata</taxon>
        <taxon>Vertebrata</taxon>
        <taxon>Euteleostomi</taxon>
        <taxon>Mammalia</taxon>
        <taxon>Eutheria</taxon>
        <taxon>Euarchontoglires</taxon>
        <taxon>Glires</taxon>
        <taxon>Rodentia</taxon>
        <taxon>Myomorpha</taxon>
        <taxon>Muroidea</taxon>
        <taxon>Cricetidae</taxon>
        <taxon>Arvicolinae</taxon>
        <taxon>Microtus</taxon>
    </lineage>
</organism>
<dbReference type="FunFam" id="2.130.10.10:FF:000311">
    <property type="entry name" value="general transcription factor 3C polypeptide 2"/>
    <property type="match status" value="2"/>
</dbReference>
<feature type="compositionally biased region" description="Low complexity" evidence="13">
    <location>
        <begin position="102"/>
        <end position="112"/>
    </location>
</feature>
<sequence length="1044" mass="114121">MDTCGVGYVALGEADPVGNMIVVDSPGQEELNQLDVKAASETSSVETSIEMSLPTPLPGFEDSSDKRLPPEQESLTRLEQQDQSNPLSTPMPKKRSQKSKGDLLLLKLSKGLDQPESPHPKRPPEDFETPSGERPRRRAAQVALLYLQELAEELSTALPAPLSGPKSPKVSSPTKPKKTRQATSQGDEDGSARDEDFVLQVEGEDEEESEAPSILSYLADRPPPQYIHPNSINVDGNTALSITNSPSALDPYQANGNVGLELGVVSIDSRSVNTHGAQSLHPNDGHEVALDTTITMENVSRVTSPISTDGMAEELTMDGVAGDHSQIPNGSRSHEPLSVDSVGNNLTADTVGHGGVIPIHGSGLELPVVMETDHIANRVNGMSDGALSDSIHTVAMSTNSVSVALSTSHNLASLESVSLHEVGLSLEPVAVSSITQEVAMGTGHVDKQKPHCRGMAPNGLPNYIMAPVWKCLHLTKDLREQQHSFWEFAEWIPVAWKWQLLSELEAAPYLPQEEKSPLFSVHREGIPEDGTIYRINRFSSITAHPERWDVSFFTGGPLWALDWCPVPEGSAASQYVALFSSPDMNETHPLSQLHSGPGLLQLWGLGTLQQESCPGNRAHFVYGIACDSGCIWDLKFCPSGAWEHPETPRKAPLLPRLGLLALACSDGKVQCLATLQVGSVQASDPSECGQCLSLAWMPTRPHHHLAAGYYNGMVVFWNLPTNSPLQRIRLSDGSLKLYPFQCFLAHDQAVRTIQWCKANSHFLVSAGSDRKIKFWDLRRPYEPINCIKRFLSTELSWLLPYNGVTVAQDNCYASYGLCGIHYIDAGYLGFKAYFTAPRKGTVWSLSGSDWLGTVAAGDISGELIAAILPDMASNPINVKKPAERRFPIYKADLIAYQDSPEDQDSSATSETPNPPTARTYTETINHHYLLFQDTDLSSFHNLLRREPMLRMQEGEGHSQLCLDRLQLEAIHKVRFSPNLDSYGWLVSGGQSGLVRIHFVRGLTSPLAHRVQLESRAHFNAMFQTSFTTEGPGFSPTSHCLPPNP</sequence>
<evidence type="ECO:0000256" key="1">
    <source>
        <dbReference type="ARBA" id="ARBA00004123"/>
    </source>
</evidence>
<dbReference type="SMART" id="SM00320">
    <property type="entry name" value="WD40"/>
    <property type="match status" value="4"/>
</dbReference>
<reference evidence="14" key="1">
    <citation type="submission" date="2020-03" db="EMBL/GenBank/DDBJ databases">
        <title>Studies in the Genomics of Life Span.</title>
        <authorList>
            <person name="Glass D."/>
        </authorList>
    </citation>
    <scope>NUCLEOTIDE SEQUENCE</scope>
    <source>
        <strain evidence="14">LTLLF</strain>
        <tissue evidence="14">Muscle</tissue>
    </source>
</reference>
<comment type="caution">
    <text evidence="14">The sequence shown here is derived from an EMBL/GenBank/DDBJ whole genome shotgun (WGS) entry which is preliminary data.</text>
</comment>
<dbReference type="InterPro" id="IPR036322">
    <property type="entry name" value="WD40_repeat_dom_sf"/>
</dbReference>
<feature type="region of interest" description="Disordered" evidence="13">
    <location>
        <begin position="899"/>
        <end position="919"/>
    </location>
</feature>
<dbReference type="SUPFAM" id="SSF50978">
    <property type="entry name" value="WD40 repeat-like"/>
    <property type="match status" value="1"/>
</dbReference>
<dbReference type="Pfam" id="PF00400">
    <property type="entry name" value="WD40"/>
    <property type="match status" value="1"/>
</dbReference>
<keyword evidence="6" id="KW-0539">Nucleus</keyword>
<feature type="region of interest" description="Disordered" evidence="13">
    <location>
        <begin position="322"/>
        <end position="341"/>
    </location>
</feature>
<evidence type="ECO:0000256" key="6">
    <source>
        <dbReference type="ARBA" id="ARBA00023242"/>
    </source>
</evidence>
<dbReference type="GO" id="GO:0005634">
    <property type="term" value="C:nucleus"/>
    <property type="evidence" value="ECO:0007669"/>
    <property type="project" value="UniProtKB-SubCell"/>
</dbReference>
<comment type="function">
    <text evidence="7">Required for RNA polymerase III-mediated transcription. Component of TFIIIC that initiates transcription complex assembly on tRNA and is required for transcription of 5S rRNA and other stable nuclear and cytoplasmic RNAs. May play a direct role in stabilizing interactions of TFIIIC2 with TFIIIC1.</text>
</comment>
<evidence type="ECO:0000256" key="9">
    <source>
        <dbReference type="ARBA" id="ARBA00069550"/>
    </source>
</evidence>
<evidence type="ECO:0000256" key="7">
    <source>
        <dbReference type="ARBA" id="ARBA00053668"/>
    </source>
</evidence>
<evidence type="ECO:0000256" key="13">
    <source>
        <dbReference type="SAM" id="MobiDB-lite"/>
    </source>
</evidence>
<feature type="compositionally biased region" description="Basic and acidic residues" evidence="13">
    <location>
        <begin position="116"/>
        <end position="125"/>
    </location>
</feature>
<keyword evidence="2" id="KW-0597">Phosphoprotein</keyword>
<accession>A0A8J6G5Z6</accession>
<proteinExistence type="predicted"/>
<evidence type="ECO:0000256" key="12">
    <source>
        <dbReference type="PROSITE-ProRule" id="PRU00221"/>
    </source>
</evidence>
<dbReference type="EMBL" id="JAATJU010024746">
    <property type="protein sequence ID" value="KAH0505021.1"/>
    <property type="molecule type" value="Genomic_DNA"/>
</dbReference>
<keyword evidence="3 12" id="KW-0853">WD repeat</keyword>
<feature type="compositionally biased region" description="Polar residues" evidence="13">
    <location>
        <begin position="905"/>
        <end position="919"/>
    </location>
</feature>
<dbReference type="PROSITE" id="PS50082">
    <property type="entry name" value="WD_REPEATS_2"/>
    <property type="match status" value="1"/>
</dbReference>
<keyword evidence="4" id="KW-0677">Repeat</keyword>
<evidence type="ECO:0000256" key="10">
    <source>
        <dbReference type="ARBA" id="ARBA00077594"/>
    </source>
</evidence>
<dbReference type="InterPro" id="IPR001680">
    <property type="entry name" value="WD40_rpt"/>
</dbReference>
<feature type="region of interest" description="Disordered" evidence="13">
    <location>
        <begin position="36"/>
        <end position="140"/>
    </location>
</feature>
<feature type="repeat" description="WD" evidence="12">
    <location>
        <begin position="743"/>
        <end position="778"/>
    </location>
</feature>
<dbReference type="GO" id="GO:0006383">
    <property type="term" value="P:transcription by RNA polymerase III"/>
    <property type="evidence" value="ECO:0007669"/>
    <property type="project" value="TreeGrafter"/>
</dbReference>
<evidence type="ECO:0000313" key="14">
    <source>
        <dbReference type="EMBL" id="KAH0505021.1"/>
    </source>
</evidence>
<name>A0A8J6G5Z6_MICOH</name>
<evidence type="ECO:0000256" key="4">
    <source>
        <dbReference type="ARBA" id="ARBA00022737"/>
    </source>
</evidence>
<evidence type="ECO:0000256" key="11">
    <source>
        <dbReference type="ARBA" id="ARBA00080928"/>
    </source>
</evidence>
<evidence type="ECO:0000256" key="3">
    <source>
        <dbReference type="ARBA" id="ARBA00022574"/>
    </source>
</evidence>
<keyword evidence="5" id="KW-0804">Transcription</keyword>
<dbReference type="PANTHER" id="PTHR15052">
    <property type="entry name" value="RNA POLYMERASE III TRANSCRIPTION INITIATION FACTOR COMPLEX SUBUNIT"/>
    <property type="match status" value="1"/>
</dbReference>
<dbReference type="Proteomes" id="UP000710432">
    <property type="component" value="Unassembled WGS sequence"/>
</dbReference>
<dbReference type="Gene3D" id="2.130.10.10">
    <property type="entry name" value="YVTN repeat-like/Quinoprotein amine dehydrogenase"/>
    <property type="match status" value="1"/>
</dbReference>